<dbReference type="GO" id="GO:0031048">
    <property type="term" value="P:regulatory ncRNA-mediated heterochromatin formation"/>
    <property type="evidence" value="ECO:0007669"/>
    <property type="project" value="TreeGrafter"/>
</dbReference>
<dbReference type="Proteomes" id="UP000799772">
    <property type="component" value="Unassembled WGS sequence"/>
</dbReference>
<reference evidence="3" key="1">
    <citation type="journal article" date="2020" name="Stud. Mycol.">
        <title>101 Dothideomycetes genomes: a test case for predicting lifestyles and emergence of pathogens.</title>
        <authorList>
            <person name="Haridas S."/>
            <person name="Albert R."/>
            <person name="Binder M."/>
            <person name="Bloem J."/>
            <person name="Labutti K."/>
            <person name="Salamov A."/>
            <person name="Andreopoulos B."/>
            <person name="Baker S."/>
            <person name="Barry K."/>
            <person name="Bills G."/>
            <person name="Bluhm B."/>
            <person name="Cannon C."/>
            <person name="Castanera R."/>
            <person name="Culley D."/>
            <person name="Daum C."/>
            <person name="Ezra D."/>
            <person name="Gonzalez J."/>
            <person name="Henrissat B."/>
            <person name="Kuo A."/>
            <person name="Liang C."/>
            <person name="Lipzen A."/>
            <person name="Lutzoni F."/>
            <person name="Magnuson J."/>
            <person name="Mondo S."/>
            <person name="Nolan M."/>
            <person name="Ohm R."/>
            <person name="Pangilinan J."/>
            <person name="Park H.-J."/>
            <person name="Ramirez L."/>
            <person name="Alfaro M."/>
            <person name="Sun H."/>
            <person name="Tritt A."/>
            <person name="Yoshinaga Y."/>
            <person name="Zwiers L.-H."/>
            <person name="Turgeon B."/>
            <person name="Goodwin S."/>
            <person name="Spatafora J."/>
            <person name="Crous P."/>
            <person name="Grigoriev I."/>
        </authorList>
    </citation>
    <scope>NUCLEOTIDE SEQUENCE</scope>
    <source>
        <strain evidence="3">CBS 133067</strain>
    </source>
</reference>
<name>A0A9P4M865_9PEZI</name>
<feature type="region of interest" description="Disordered" evidence="1">
    <location>
        <begin position="391"/>
        <end position="440"/>
    </location>
</feature>
<dbReference type="InterPro" id="IPR037804">
    <property type="entry name" value="SGF73"/>
</dbReference>
<sequence length="440" mass="46907">MTEDNIERKAPTSRYGGRGIVSDAVYDKLFSEEDKKPAKIKIKKPGPKQTKPGNWKDSEIITESGSESKDAQKDGSAVQVSSPVMNTVDEKIRAAFPTGKPMEDQPDIVQCKMCKRPVLRNVAPAHIKDCLKKKQEKLQKKKEAKEAKDAAARKAQGIDDDDDKPKGGRKTDAKAGDDESVNGAAKKAKKRKADDDIGKAVNAKKKKKDEPKAKAPKTKGPVDVEKQCGVPLPNGAQCARSLTCKSHSMGAKRAVPGRSLPYDMLLAQYQKKNQAKQQRAAIDANAPLADDFDTHGPVDSDEERDTIMAAITRARPQPLVTKAFISTRSKYQYVRLKEMLHNALGGSRGAGLFATSPSQAETGQRGIFGGSVDAGPSGRTGSMFAGVDLGGAGGGLDGQSHSRRSSMALSAAGARQMPPNLPPPGARKPSLSGQSVASVT</sequence>
<dbReference type="InterPro" id="IPR013243">
    <property type="entry name" value="SCA7_dom"/>
</dbReference>
<accession>A0A9P4M865</accession>
<evidence type="ECO:0000256" key="1">
    <source>
        <dbReference type="SAM" id="MobiDB-lite"/>
    </source>
</evidence>
<dbReference type="AlphaFoldDB" id="A0A9P4M865"/>
<dbReference type="GO" id="GO:0000124">
    <property type="term" value="C:SAGA complex"/>
    <property type="evidence" value="ECO:0007669"/>
    <property type="project" value="InterPro"/>
</dbReference>
<dbReference type="Gene3D" id="6.10.140.670">
    <property type="match status" value="1"/>
</dbReference>
<feature type="compositionally biased region" description="Polar residues" evidence="1">
    <location>
        <begin position="431"/>
        <end position="440"/>
    </location>
</feature>
<feature type="compositionally biased region" description="Basic and acidic residues" evidence="1">
    <location>
        <begin position="163"/>
        <end position="177"/>
    </location>
</feature>
<dbReference type="EMBL" id="ML978124">
    <property type="protein sequence ID" value="KAF2100750.1"/>
    <property type="molecule type" value="Genomic_DNA"/>
</dbReference>
<evidence type="ECO:0000313" key="4">
    <source>
        <dbReference type="Proteomes" id="UP000799772"/>
    </source>
</evidence>
<dbReference type="GO" id="GO:0006357">
    <property type="term" value="P:regulation of transcription by RNA polymerase II"/>
    <property type="evidence" value="ECO:0007669"/>
    <property type="project" value="TreeGrafter"/>
</dbReference>
<dbReference type="PROSITE" id="PS51505">
    <property type="entry name" value="SCA7"/>
    <property type="match status" value="1"/>
</dbReference>
<feature type="region of interest" description="Disordered" evidence="1">
    <location>
        <begin position="135"/>
        <end position="226"/>
    </location>
</feature>
<dbReference type="GO" id="GO:1904802">
    <property type="term" value="P:RITS complex assembly"/>
    <property type="evidence" value="ECO:0007669"/>
    <property type="project" value="TreeGrafter"/>
</dbReference>
<dbReference type="Pfam" id="PF08313">
    <property type="entry name" value="SCA7"/>
    <property type="match status" value="1"/>
</dbReference>
<feature type="region of interest" description="Disordered" evidence="1">
    <location>
        <begin position="36"/>
        <end position="86"/>
    </location>
</feature>
<feature type="compositionally biased region" description="Basic and acidic residues" evidence="1">
    <location>
        <begin position="135"/>
        <end position="152"/>
    </location>
</feature>
<proteinExistence type="predicted"/>
<protein>
    <submittedName>
        <fullName evidence="3">SCA7-domain-containing protein</fullName>
    </submittedName>
</protein>
<dbReference type="PANTHER" id="PTHR47805:SF1">
    <property type="entry name" value="SAGA-ASSOCIATED FACTOR 73"/>
    <property type="match status" value="1"/>
</dbReference>
<dbReference type="OrthoDB" id="21678at2759"/>
<organism evidence="3 4">
    <name type="scientific">Rhizodiscina lignyota</name>
    <dbReference type="NCBI Taxonomy" id="1504668"/>
    <lineage>
        <taxon>Eukaryota</taxon>
        <taxon>Fungi</taxon>
        <taxon>Dikarya</taxon>
        <taxon>Ascomycota</taxon>
        <taxon>Pezizomycotina</taxon>
        <taxon>Dothideomycetes</taxon>
        <taxon>Pleosporomycetidae</taxon>
        <taxon>Aulographales</taxon>
        <taxon>Rhizodiscinaceae</taxon>
        <taxon>Rhizodiscina</taxon>
    </lineage>
</organism>
<dbReference type="PANTHER" id="PTHR47805">
    <property type="entry name" value="SAGA-ASSOCIATED FACTOR 73"/>
    <property type="match status" value="1"/>
</dbReference>
<evidence type="ECO:0000313" key="3">
    <source>
        <dbReference type="EMBL" id="KAF2100750.1"/>
    </source>
</evidence>
<evidence type="ECO:0000259" key="2">
    <source>
        <dbReference type="PROSITE" id="PS51505"/>
    </source>
</evidence>
<comment type="caution">
    <text evidence="3">The sequence shown here is derived from an EMBL/GenBank/DDBJ whole genome shotgun (WGS) entry which is preliminary data.</text>
</comment>
<gene>
    <name evidence="3" type="ORF">NA57DRAFT_74348</name>
</gene>
<feature type="domain" description="SCA7" evidence="2">
    <location>
        <begin position="215"/>
        <end position="281"/>
    </location>
</feature>
<keyword evidence="4" id="KW-1185">Reference proteome</keyword>